<evidence type="ECO:0000313" key="3">
    <source>
        <dbReference type="Proteomes" id="UP001219525"/>
    </source>
</evidence>
<reference evidence="2" key="1">
    <citation type="submission" date="2023-03" db="EMBL/GenBank/DDBJ databases">
        <title>Massive genome expansion in bonnet fungi (Mycena s.s.) driven by repeated elements and novel gene families across ecological guilds.</title>
        <authorList>
            <consortium name="Lawrence Berkeley National Laboratory"/>
            <person name="Harder C.B."/>
            <person name="Miyauchi S."/>
            <person name="Viragh M."/>
            <person name="Kuo A."/>
            <person name="Thoen E."/>
            <person name="Andreopoulos B."/>
            <person name="Lu D."/>
            <person name="Skrede I."/>
            <person name="Drula E."/>
            <person name="Henrissat B."/>
            <person name="Morin E."/>
            <person name="Kohler A."/>
            <person name="Barry K."/>
            <person name="LaButti K."/>
            <person name="Morin E."/>
            <person name="Salamov A."/>
            <person name="Lipzen A."/>
            <person name="Mereny Z."/>
            <person name="Hegedus B."/>
            <person name="Baldrian P."/>
            <person name="Stursova M."/>
            <person name="Weitz H."/>
            <person name="Taylor A."/>
            <person name="Grigoriev I.V."/>
            <person name="Nagy L.G."/>
            <person name="Martin F."/>
            <person name="Kauserud H."/>
        </authorList>
    </citation>
    <scope>NUCLEOTIDE SEQUENCE</scope>
    <source>
        <strain evidence="2">9144</strain>
    </source>
</reference>
<protein>
    <submittedName>
        <fullName evidence="2">Uncharacterized protein</fullName>
    </submittedName>
</protein>
<dbReference type="Gene3D" id="3.40.250.10">
    <property type="entry name" value="Rhodanese-like domain"/>
    <property type="match status" value="1"/>
</dbReference>
<proteinExistence type="predicted"/>
<organism evidence="2 3">
    <name type="scientific">Mycena pura</name>
    <dbReference type="NCBI Taxonomy" id="153505"/>
    <lineage>
        <taxon>Eukaryota</taxon>
        <taxon>Fungi</taxon>
        <taxon>Dikarya</taxon>
        <taxon>Basidiomycota</taxon>
        <taxon>Agaricomycotina</taxon>
        <taxon>Agaricomycetes</taxon>
        <taxon>Agaricomycetidae</taxon>
        <taxon>Agaricales</taxon>
        <taxon>Marasmiineae</taxon>
        <taxon>Mycenaceae</taxon>
        <taxon>Mycena</taxon>
    </lineage>
</organism>
<dbReference type="AlphaFoldDB" id="A0AAD6YBL0"/>
<keyword evidence="3" id="KW-1185">Reference proteome</keyword>
<feature type="region of interest" description="Disordered" evidence="1">
    <location>
        <begin position="1"/>
        <end position="66"/>
    </location>
</feature>
<dbReference type="EMBL" id="JARJCW010000048">
    <property type="protein sequence ID" value="KAJ7204119.1"/>
    <property type="molecule type" value="Genomic_DNA"/>
</dbReference>
<dbReference type="Proteomes" id="UP001219525">
    <property type="component" value="Unassembled WGS sequence"/>
</dbReference>
<comment type="caution">
    <text evidence="2">The sequence shown here is derived from an EMBL/GenBank/DDBJ whole genome shotgun (WGS) entry which is preliminary data.</text>
</comment>
<evidence type="ECO:0000313" key="2">
    <source>
        <dbReference type="EMBL" id="KAJ7204119.1"/>
    </source>
</evidence>
<name>A0AAD6YBL0_9AGAR</name>
<evidence type="ECO:0000256" key="1">
    <source>
        <dbReference type="SAM" id="MobiDB-lite"/>
    </source>
</evidence>
<accession>A0AAD6YBL0</accession>
<gene>
    <name evidence="2" type="ORF">GGX14DRAFT_398434</name>
</gene>
<feature type="compositionally biased region" description="Basic and acidic residues" evidence="1">
    <location>
        <begin position="15"/>
        <end position="28"/>
    </location>
</feature>
<dbReference type="InterPro" id="IPR036873">
    <property type="entry name" value="Rhodanese-like_dom_sf"/>
</dbReference>
<sequence>MSQEPARGARSTELNQHEFLDESERPPDEDITVQPTSHLDPPLNVDMPTAFEGQPNPVLPRNGEISGQERRNDLQGVLGTAADEGAQLAQNSLHIDLLARKVPLELAEKTTGLSKVWEQFYAGTGSNPDAFTIKRANFQAYLQAHPDPVASRYAVVDLRNPLSQQDVAANGVNTQIKGALHEHVDEKTYWKLGDGALSISMETRNLKREVPVNTKQSLQAYVSALRPLRANECFNLSNWEKANQREPWKSLKDKDIVFFHCRESINRTPYIASGYLEYGRPAFSKQKVIIIERGFDNATNWPAGTTEPWNVNI</sequence>